<dbReference type="AlphaFoldDB" id="A0A0D0GJ70"/>
<accession>A0A0D0GJ70</accession>
<evidence type="ECO:0000313" key="2">
    <source>
        <dbReference type="EMBL" id="KIO76175.1"/>
    </source>
</evidence>
<dbReference type="InterPro" id="IPR014710">
    <property type="entry name" value="RmlC-like_jellyroll"/>
</dbReference>
<feature type="domain" description="Cyclic nucleotide-binding" evidence="1">
    <location>
        <begin position="29"/>
        <end position="116"/>
    </location>
</feature>
<comment type="caution">
    <text evidence="2">The sequence shown here is derived from an EMBL/GenBank/DDBJ whole genome shotgun (WGS) entry which is preliminary data.</text>
</comment>
<keyword evidence="3" id="KW-1185">Reference proteome</keyword>
<dbReference type="EMBL" id="JXRA01000071">
    <property type="protein sequence ID" value="KIO76175.1"/>
    <property type="molecule type" value="Genomic_DNA"/>
</dbReference>
<protein>
    <submittedName>
        <fullName evidence="2">Cyclic nucleotide-binding protein</fullName>
    </submittedName>
</protein>
<dbReference type="OrthoDB" id="680421at2"/>
<dbReference type="InterPro" id="IPR000595">
    <property type="entry name" value="cNMP-bd_dom"/>
</dbReference>
<name>A0A0D0GJ70_9SPHI</name>
<dbReference type="InterPro" id="IPR018490">
    <property type="entry name" value="cNMP-bd_dom_sf"/>
</dbReference>
<dbReference type="Gene3D" id="2.60.120.10">
    <property type="entry name" value="Jelly Rolls"/>
    <property type="match status" value="1"/>
</dbReference>
<dbReference type="Pfam" id="PF00027">
    <property type="entry name" value="cNMP_binding"/>
    <property type="match status" value="1"/>
</dbReference>
<sequence>MQNTLNTIKSIYPLKDLHLNLLLKELKAVELPKNHLIIKAEKVERSLYFIEQGVARAYVDGRDNRITFWFGMEGDIILSYHSYINNTPGYENIELLENCLLYELKTEVLETLYNSNTELANWGRKLAELILIKTEESYIGRLFKPAKERYIDLLQTDPLLIQRIPLGYIASYLGVTQVTLSRIRAEIK</sequence>
<dbReference type="STRING" id="1503925.TH53_16565"/>
<proteinExistence type="predicted"/>
<organism evidence="2 3">
    <name type="scientific">Pedobacter lusitanus</name>
    <dbReference type="NCBI Taxonomy" id="1503925"/>
    <lineage>
        <taxon>Bacteria</taxon>
        <taxon>Pseudomonadati</taxon>
        <taxon>Bacteroidota</taxon>
        <taxon>Sphingobacteriia</taxon>
        <taxon>Sphingobacteriales</taxon>
        <taxon>Sphingobacteriaceae</taxon>
        <taxon>Pedobacter</taxon>
    </lineage>
</organism>
<evidence type="ECO:0000259" key="1">
    <source>
        <dbReference type="Pfam" id="PF00027"/>
    </source>
</evidence>
<dbReference type="SUPFAM" id="SSF51206">
    <property type="entry name" value="cAMP-binding domain-like"/>
    <property type="match status" value="1"/>
</dbReference>
<evidence type="ECO:0000313" key="3">
    <source>
        <dbReference type="Proteomes" id="UP000032049"/>
    </source>
</evidence>
<gene>
    <name evidence="2" type="ORF">TH53_16565</name>
</gene>
<reference evidence="2 3" key="1">
    <citation type="submission" date="2015-01" db="EMBL/GenBank/DDBJ databases">
        <title>Draft genome sequence of Pedobacter sp. NL19 isolated from sludge of an effluent treatment pond in an abandoned uranium mine.</title>
        <authorList>
            <person name="Santos T."/>
            <person name="Caetano T."/>
            <person name="Covas C."/>
            <person name="Cruz A."/>
            <person name="Mendo S."/>
        </authorList>
    </citation>
    <scope>NUCLEOTIDE SEQUENCE [LARGE SCALE GENOMIC DNA]</scope>
    <source>
        <strain evidence="2 3">NL19</strain>
    </source>
</reference>
<dbReference type="Proteomes" id="UP000032049">
    <property type="component" value="Unassembled WGS sequence"/>
</dbReference>